<evidence type="ECO:0000313" key="2">
    <source>
        <dbReference type="EMBL" id="CAA9270008.1"/>
    </source>
</evidence>
<dbReference type="Pfam" id="PF00535">
    <property type="entry name" value="Glycos_transf_2"/>
    <property type="match status" value="1"/>
</dbReference>
<name>A0A6J4J7H1_9BACT</name>
<feature type="domain" description="Glycosyltransferase 2-like" evidence="1">
    <location>
        <begin position="9"/>
        <end position="188"/>
    </location>
</feature>
<reference evidence="2" key="1">
    <citation type="submission" date="2020-02" db="EMBL/GenBank/DDBJ databases">
        <authorList>
            <person name="Meier V. D."/>
        </authorList>
    </citation>
    <scope>NUCLEOTIDE SEQUENCE</scope>
    <source>
        <strain evidence="2">AVDCRST_MAG95</strain>
    </source>
</reference>
<dbReference type="Gene3D" id="3.90.550.10">
    <property type="entry name" value="Spore Coat Polysaccharide Biosynthesis Protein SpsA, Chain A"/>
    <property type="match status" value="1"/>
</dbReference>
<protein>
    <recommendedName>
        <fullName evidence="1">Glycosyltransferase 2-like domain-containing protein</fullName>
    </recommendedName>
</protein>
<dbReference type="PANTHER" id="PTHR43179:SF7">
    <property type="entry name" value="RHAMNOSYLTRANSFERASE WBBL"/>
    <property type="match status" value="1"/>
</dbReference>
<gene>
    <name evidence="2" type="ORF">AVDCRST_MAG95-2713</name>
</gene>
<evidence type="ECO:0000259" key="1">
    <source>
        <dbReference type="Pfam" id="PF00535"/>
    </source>
</evidence>
<accession>A0A6J4J7H1</accession>
<dbReference type="PANTHER" id="PTHR43179">
    <property type="entry name" value="RHAMNOSYLTRANSFERASE WBBL"/>
    <property type="match status" value="1"/>
</dbReference>
<sequence>MLSMNQVAVIIINYNSSAFTLNCLKSIKEQTAAGLRYQIVVVDNNSRAGDYEDLQAQVGGEKDVKIIRSIVNLGFSGGNMLGLQHAQAEYIYFLNNDCELLNDNLSLLYQFMKANPSAAICIGQMFNGNRNFQHSFNHFPTLALAIFGTTFLRKLSPEKYPRKRNRYEKPIRVQSVSGSAMFIDTEKFAQIGGFDTNYFLYCEEEDVCFNLNKQGYQAYLVPAAQFIHYMGQSTNRSFAIEREFYISLLYFHRKHHSLPEYMVLKLLYFLNNIRKVFRHKIHLKLALCILRGAPMKYSLRHTQKLNIP</sequence>
<dbReference type="InterPro" id="IPR001173">
    <property type="entry name" value="Glyco_trans_2-like"/>
</dbReference>
<dbReference type="EMBL" id="CADCTJ010000848">
    <property type="protein sequence ID" value="CAA9270008.1"/>
    <property type="molecule type" value="Genomic_DNA"/>
</dbReference>
<dbReference type="SUPFAM" id="SSF53448">
    <property type="entry name" value="Nucleotide-diphospho-sugar transferases"/>
    <property type="match status" value="1"/>
</dbReference>
<proteinExistence type="predicted"/>
<dbReference type="AlphaFoldDB" id="A0A6J4J7H1"/>
<organism evidence="2">
    <name type="scientific">uncultured Adhaeribacter sp</name>
    <dbReference type="NCBI Taxonomy" id="448109"/>
    <lineage>
        <taxon>Bacteria</taxon>
        <taxon>Pseudomonadati</taxon>
        <taxon>Bacteroidota</taxon>
        <taxon>Cytophagia</taxon>
        <taxon>Cytophagales</taxon>
        <taxon>Hymenobacteraceae</taxon>
        <taxon>Adhaeribacter</taxon>
        <taxon>environmental samples</taxon>
    </lineage>
</organism>
<dbReference type="InterPro" id="IPR029044">
    <property type="entry name" value="Nucleotide-diphossugar_trans"/>
</dbReference>
<dbReference type="CDD" id="cd04186">
    <property type="entry name" value="GT_2_like_c"/>
    <property type="match status" value="1"/>
</dbReference>